<proteinExistence type="predicted"/>
<evidence type="ECO:0000313" key="5">
    <source>
        <dbReference type="EMBL" id="KAG2220877.1"/>
    </source>
</evidence>
<feature type="compositionally biased region" description="Basic residues" evidence="3">
    <location>
        <begin position="135"/>
        <end position="150"/>
    </location>
</feature>
<reference evidence="5 6" key="1">
    <citation type="submission" date="2020-12" db="EMBL/GenBank/DDBJ databases">
        <title>Metabolic potential, ecology and presence of endohyphal bacteria is reflected in genomic diversity of Mucoromycotina.</title>
        <authorList>
            <person name="Muszewska A."/>
            <person name="Okrasinska A."/>
            <person name="Steczkiewicz K."/>
            <person name="Drgas O."/>
            <person name="Orlowska M."/>
            <person name="Perlinska-Lenart U."/>
            <person name="Aleksandrzak-Piekarczyk T."/>
            <person name="Szatraj K."/>
            <person name="Zielenkiewicz U."/>
            <person name="Pilsyk S."/>
            <person name="Malc E."/>
            <person name="Mieczkowski P."/>
            <person name="Kruszewska J.S."/>
            <person name="Biernat P."/>
            <person name="Pawlowska J."/>
        </authorList>
    </citation>
    <scope>NUCLEOTIDE SEQUENCE [LARGE SCALE GENOMIC DNA]</scope>
    <source>
        <strain evidence="5 6">CBS 142.35</strain>
    </source>
</reference>
<dbReference type="PANTHER" id="PTHR47659:SF7">
    <property type="entry name" value="FUNGAL TRANSCRIPTIONAL REGULATORY PROTEIN, N-TERMINAL DOMAIN-CONTAINING PROTEIN"/>
    <property type="match status" value="1"/>
</dbReference>
<sequence length="341" mass="38390">MEFNNINTTYDNVTFGAPMFHHQQQQSESFTDQMSLSATSSVHTTNANTHHNPSHYYAPQSLSFLDEQLTMPTTMTPEAAPCSSNENNKKKPKRKQVKNACVNCQKACKKCDDGRACQRCIKLGLTATCVDSPRKERRKGIKRGPYKKRQPRAEQLQQQKQVSQQSSQLLLHTEWFDNNDRSNIEYHGSSSSSSPVSSLSSSWNQQQQFAAMEQHLSFGSSNFLEQPCYPATNDINSFIPTHINNIQYANSSSSEDGLGQSPSVSSSIAHSPCSPATPLPPPASAPFLVVPSQQYYSQQIAFLQKQQQRTIEQQKMIEQQVTLSMQGQEEKHQAQQYYQQQ</sequence>
<evidence type="ECO:0000256" key="3">
    <source>
        <dbReference type="SAM" id="MobiDB-lite"/>
    </source>
</evidence>
<feature type="region of interest" description="Disordered" evidence="3">
    <location>
        <begin position="250"/>
        <end position="279"/>
    </location>
</feature>
<feature type="region of interest" description="Disordered" evidence="3">
    <location>
        <begin position="75"/>
        <end position="96"/>
    </location>
</feature>
<keyword evidence="6" id="KW-1185">Reference proteome</keyword>
<dbReference type="PANTHER" id="PTHR47659">
    <property type="entry name" value="ZN(II)2CYS6 TRANSCRIPTION FACTOR (EUROFUNG)-RELATED"/>
    <property type="match status" value="1"/>
</dbReference>
<keyword evidence="2" id="KW-0539">Nucleus</keyword>
<dbReference type="InterPro" id="IPR050335">
    <property type="entry name" value="ERT1_acuK_gluconeogen_tf"/>
</dbReference>
<dbReference type="Proteomes" id="UP000646827">
    <property type="component" value="Unassembled WGS sequence"/>
</dbReference>
<dbReference type="AlphaFoldDB" id="A0A8H7S0Y9"/>
<feature type="region of interest" description="Disordered" evidence="3">
    <location>
        <begin position="24"/>
        <end position="55"/>
    </location>
</feature>
<gene>
    <name evidence="5" type="ORF">INT45_004045</name>
</gene>
<feature type="domain" description="Zn(2)-C6 fungal-type" evidence="4">
    <location>
        <begin position="95"/>
        <end position="140"/>
    </location>
</feature>
<evidence type="ECO:0000256" key="1">
    <source>
        <dbReference type="ARBA" id="ARBA00022723"/>
    </source>
</evidence>
<accession>A0A8H7S0Y9</accession>
<feature type="non-terminal residue" evidence="5">
    <location>
        <position position="1"/>
    </location>
</feature>
<dbReference type="SMART" id="SM00066">
    <property type="entry name" value="GAL4"/>
    <property type="match status" value="1"/>
</dbReference>
<keyword evidence="1" id="KW-0479">Metal-binding</keyword>
<dbReference type="CDD" id="cd00067">
    <property type="entry name" value="GAL4"/>
    <property type="match status" value="1"/>
</dbReference>
<organism evidence="5 6">
    <name type="scientific">Circinella minor</name>
    <dbReference type="NCBI Taxonomy" id="1195481"/>
    <lineage>
        <taxon>Eukaryota</taxon>
        <taxon>Fungi</taxon>
        <taxon>Fungi incertae sedis</taxon>
        <taxon>Mucoromycota</taxon>
        <taxon>Mucoromycotina</taxon>
        <taxon>Mucoromycetes</taxon>
        <taxon>Mucorales</taxon>
        <taxon>Lichtheimiaceae</taxon>
        <taxon>Circinella</taxon>
    </lineage>
</organism>
<evidence type="ECO:0000256" key="2">
    <source>
        <dbReference type="ARBA" id="ARBA00023242"/>
    </source>
</evidence>
<name>A0A8H7S0Y9_9FUNG</name>
<comment type="caution">
    <text evidence="5">The sequence shown here is derived from an EMBL/GenBank/DDBJ whole genome shotgun (WGS) entry which is preliminary data.</text>
</comment>
<dbReference type="InterPro" id="IPR001138">
    <property type="entry name" value="Zn2Cys6_DnaBD"/>
</dbReference>
<dbReference type="OrthoDB" id="5575144at2759"/>
<dbReference type="GO" id="GO:0008270">
    <property type="term" value="F:zinc ion binding"/>
    <property type="evidence" value="ECO:0007669"/>
    <property type="project" value="InterPro"/>
</dbReference>
<feature type="compositionally biased region" description="Polar residues" evidence="3">
    <location>
        <begin position="24"/>
        <end position="51"/>
    </location>
</feature>
<feature type="compositionally biased region" description="Low complexity" evidence="3">
    <location>
        <begin position="261"/>
        <end position="274"/>
    </location>
</feature>
<evidence type="ECO:0000259" key="4">
    <source>
        <dbReference type="SMART" id="SM00066"/>
    </source>
</evidence>
<dbReference type="GO" id="GO:0000981">
    <property type="term" value="F:DNA-binding transcription factor activity, RNA polymerase II-specific"/>
    <property type="evidence" value="ECO:0007669"/>
    <property type="project" value="InterPro"/>
</dbReference>
<feature type="region of interest" description="Disordered" evidence="3">
    <location>
        <begin position="134"/>
        <end position="164"/>
    </location>
</feature>
<evidence type="ECO:0000313" key="6">
    <source>
        <dbReference type="Proteomes" id="UP000646827"/>
    </source>
</evidence>
<protein>
    <recommendedName>
        <fullName evidence="4">Zn(2)-C6 fungal-type domain-containing protein</fullName>
    </recommendedName>
</protein>
<dbReference type="EMBL" id="JAEPRB010000126">
    <property type="protein sequence ID" value="KAG2220877.1"/>
    <property type="molecule type" value="Genomic_DNA"/>
</dbReference>
<feature type="compositionally biased region" description="Low complexity" evidence="3">
    <location>
        <begin position="155"/>
        <end position="164"/>
    </location>
</feature>